<dbReference type="InterPro" id="IPR012318">
    <property type="entry name" value="HTH_CRP"/>
</dbReference>
<dbReference type="GO" id="GO:0003677">
    <property type="term" value="F:DNA binding"/>
    <property type="evidence" value="ECO:0007669"/>
    <property type="project" value="UniProtKB-KW"/>
</dbReference>
<dbReference type="SUPFAM" id="SSF46785">
    <property type="entry name" value="Winged helix' DNA-binding domain"/>
    <property type="match status" value="1"/>
</dbReference>
<keyword evidence="3" id="KW-0804">Transcription</keyword>
<evidence type="ECO:0000256" key="2">
    <source>
        <dbReference type="ARBA" id="ARBA00023125"/>
    </source>
</evidence>
<dbReference type="Pfam" id="PF00027">
    <property type="entry name" value="cNMP_binding"/>
    <property type="match status" value="1"/>
</dbReference>
<dbReference type="RefSeq" id="WP_023576574.1">
    <property type="nucleotide sequence ID" value="NZ_CBCSBQ010000032.1"/>
</dbReference>
<dbReference type="STRING" id="329186.SAMN02927925_00993"/>
<proteinExistence type="predicted"/>
<dbReference type="AlphaFoldDB" id="A0A1G4VI63"/>
<dbReference type="PANTHER" id="PTHR24567">
    <property type="entry name" value="CRP FAMILY TRANSCRIPTIONAL REGULATORY PROTEIN"/>
    <property type="match status" value="1"/>
</dbReference>
<evidence type="ECO:0000313" key="5">
    <source>
        <dbReference type="EMBL" id="SCX06377.1"/>
    </source>
</evidence>
<evidence type="ECO:0000259" key="4">
    <source>
        <dbReference type="PROSITE" id="PS50042"/>
    </source>
</evidence>
<sequence length="210" mass="24508">MYQLLKESYNYLFEDELLKEIAAVGVHRKFHQDDILIEIGEQVKFMPILLNGAIKILREDENGDELLLYFLERGDTCAMTLTCCLGKSKSKILAVSETDGDLIMIPIEKMEEWIVKYKSWRNFVFESYNVRLLEMLEAIDTLAFMKMDERLYKYLTDKAKVLGTTEIANTHQEIATDMHTSRVVISRLLKSLELEGKIKLNRNKIEILQF</sequence>
<dbReference type="CDD" id="cd00038">
    <property type="entry name" value="CAP_ED"/>
    <property type="match status" value="1"/>
</dbReference>
<dbReference type="SUPFAM" id="SSF51206">
    <property type="entry name" value="cAMP-binding domain-like"/>
    <property type="match status" value="1"/>
</dbReference>
<dbReference type="Proteomes" id="UP000182124">
    <property type="component" value="Unassembled WGS sequence"/>
</dbReference>
<keyword evidence="2" id="KW-0238">DNA-binding</keyword>
<dbReference type="InterPro" id="IPR014710">
    <property type="entry name" value="RmlC-like_jellyroll"/>
</dbReference>
<evidence type="ECO:0000256" key="3">
    <source>
        <dbReference type="ARBA" id="ARBA00023163"/>
    </source>
</evidence>
<dbReference type="GO" id="GO:0005829">
    <property type="term" value="C:cytosol"/>
    <property type="evidence" value="ECO:0007669"/>
    <property type="project" value="TreeGrafter"/>
</dbReference>
<dbReference type="Gene3D" id="1.10.10.10">
    <property type="entry name" value="Winged helix-like DNA-binding domain superfamily/Winged helix DNA-binding domain"/>
    <property type="match status" value="1"/>
</dbReference>
<dbReference type="Pfam" id="PF13545">
    <property type="entry name" value="HTH_Crp_2"/>
    <property type="match status" value="1"/>
</dbReference>
<dbReference type="PROSITE" id="PS50042">
    <property type="entry name" value="CNMP_BINDING_3"/>
    <property type="match status" value="1"/>
</dbReference>
<name>A0A1G4VI63_9FLAO</name>
<dbReference type="InterPro" id="IPR050397">
    <property type="entry name" value="Env_Response_Regulators"/>
</dbReference>
<dbReference type="InterPro" id="IPR018490">
    <property type="entry name" value="cNMP-bd_dom_sf"/>
</dbReference>
<accession>A0A1G4VI63</accession>
<dbReference type="EMBL" id="FMTY01000002">
    <property type="protein sequence ID" value="SCX06377.1"/>
    <property type="molecule type" value="Genomic_DNA"/>
</dbReference>
<dbReference type="GO" id="GO:0003700">
    <property type="term" value="F:DNA-binding transcription factor activity"/>
    <property type="evidence" value="ECO:0007669"/>
    <property type="project" value="TreeGrafter"/>
</dbReference>
<protein>
    <submittedName>
        <fullName evidence="5">CRP/FNR family transcriptional regulator, anaerobic regulatory protein</fullName>
    </submittedName>
</protein>
<dbReference type="PANTHER" id="PTHR24567:SF26">
    <property type="entry name" value="REGULATORY PROTEIN YEIL"/>
    <property type="match status" value="1"/>
</dbReference>
<evidence type="ECO:0000256" key="1">
    <source>
        <dbReference type="ARBA" id="ARBA00023015"/>
    </source>
</evidence>
<dbReference type="InterPro" id="IPR036390">
    <property type="entry name" value="WH_DNA-bd_sf"/>
</dbReference>
<dbReference type="Gene3D" id="2.60.120.10">
    <property type="entry name" value="Jelly Rolls"/>
    <property type="match status" value="1"/>
</dbReference>
<dbReference type="InterPro" id="IPR036388">
    <property type="entry name" value="WH-like_DNA-bd_sf"/>
</dbReference>
<keyword evidence="1" id="KW-0805">Transcription regulation</keyword>
<dbReference type="InterPro" id="IPR000595">
    <property type="entry name" value="cNMP-bd_dom"/>
</dbReference>
<feature type="domain" description="Cyclic nucleotide-binding" evidence="4">
    <location>
        <begin position="13"/>
        <end position="76"/>
    </location>
</feature>
<organism evidence="5 6">
    <name type="scientific">Flavobacterium saliperosum</name>
    <dbReference type="NCBI Taxonomy" id="329186"/>
    <lineage>
        <taxon>Bacteria</taxon>
        <taxon>Pseudomonadati</taxon>
        <taxon>Bacteroidota</taxon>
        <taxon>Flavobacteriia</taxon>
        <taxon>Flavobacteriales</taxon>
        <taxon>Flavobacteriaceae</taxon>
        <taxon>Flavobacterium</taxon>
    </lineage>
</organism>
<evidence type="ECO:0000313" key="6">
    <source>
        <dbReference type="Proteomes" id="UP000182124"/>
    </source>
</evidence>
<dbReference type="eggNOG" id="COG0664">
    <property type="taxonomic scope" value="Bacteria"/>
</dbReference>
<gene>
    <name evidence="5" type="ORF">SAMN02927925_00993</name>
</gene>
<reference evidence="5 6" key="1">
    <citation type="submission" date="2016-10" db="EMBL/GenBank/DDBJ databases">
        <authorList>
            <person name="de Groot N.N."/>
        </authorList>
    </citation>
    <scope>NUCLEOTIDE SEQUENCE [LARGE SCALE GENOMIC DNA]</scope>
    <source>
        <strain evidence="5 6">CGMCC 1.3801</strain>
    </source>
</reference>